<sequence length="169" mass="18485">MTEADTTEQTPTKKPPAKDRRVKMIMLAVIVAVAGAIYVSQLRPRTLPKIFSTDLDATLAQAQREKRTVLVVFWAKPMNEATRFVFGAKGLRNPQVRKAVKKGRHLCAAAKVNRELTSPLAKRYGVKALPSMMVLSPDGKPLARRTGRVGHAELSAMLEEATKAGEPAP</sequence>
<dbReference type="Gene3D" id="3.40.30.10">
    <property type="entry name" value="Glutaredoxin"/>
    <property type="match status" value="1"/>
</dbReference>
<dbReference type="EMBL" id="LAZR01041353">
    <property type="protein sequence ID" value="KKL12209.1"/>
    <property type="molecule type" value="Genomic_DNA"/>
</dbReference>
<keyword evidence="1" id="KW-0812">Transmembrane</keyword>
<name>A0A0F9ARM7_9ZZZZ</name>
<evidence type="ECO:0000313" key="2">
    <source>
        <dbReference type="EMBL" id="KKL12209.1"/>
    </source>
</evidence>
<evidence type="ECO:0000256" key="1">
    <source>
        <dbReference type="SAM" id="Phobius"/>
    </source>
</evidence>
<feature type="transmembrane region" description="Helical" evidence="1">
    <location>
        <begin position="22"/>
        <end position="40"/>
    </location>
</feature>
<reference evidence="2" key="1">
    <citation type="journal article" date="2015" name="Nature">
        <title>Complex archaea that bridge the gap between prokaryotes and eukaryotes.</title>
        <authorList>
            <person name="Spang A."/>
            <person name="Saw J.H."/>
            <person name="Jorgensen S.L."/>
            <person name="Zaremba-Niedzwiedzka K."/>
            <person name="Martijn J."/>
            <person name="Lind A.E."/>
            <person name="van Eijk R."/>
            <person name="Schleper C."/>
            <person name="Guy L."/>
            <person name="Ettema T.J."/>
        </authorList>
    </citation>
    <scope>NUCLEOTIDE SEQUENCE</scope>
</reference>
<keyword evidence="1" id="KW-0472">Membrane</keyword>
<dbReference type="AlphaFoldDB" id="A0A0F9ARM7"/>
<gene>
    <name evidence="2" type="ORF">LCGC14_2538080</name>
</gene>
<dbReference type="InterPro" id="IPR036249">
    <property type="entry name" value="Thioredoxin-like_sf"/>
</dbReference>
<accession>A0A0F9ARM7</accession>
<proteinExistence type="predicted"/>
<dbReference type="SUPFAM" id="SSF52833">
    <property type="entry name" value="Thioredoxin-like"/>
    <property type="match status" value="1"/>
</dbReference>
<protein>
    <recommendedName>
        <fullName evidence="3">Thioredoxin domain-containing protein</fullName>
    </recommendedName>
</protein>
<comment type="caution">
    <text evidence="2">The sequence shown here is derived from an EMBL/GenBank/DDBJ whole genome shotgun (WGS) entry which is preliminary data.</text>
</comment>
<organism evidence="2">
    <name type="scientific">marine sediment metagenome</name>
    <dbReference type="NCBI Taxonomy" id="412755"/>
    <lineage>
        <taxon>unclassified sequences</taxon>
        <taxon>metagenomes</taxon>
        <taxon>ecological metagenomes</taxon>
    </lineage>
</organism>
<evidence type="ECO:0008006" key="3">
    <source>
        <dbReference type="Google" id="ProtNLM"/>
    </source>
</evidence>
<keyword evidence="1" id="KW-1133">Transmembrane helix</keyword>
<dbReference type="CDD" id="cd02947">
    <property type="entry name" value="TRX_family"/>
    <property type="match status" value="1"/>
</dbReference>